<dbReference type="OrthoDB" id="319167at2"/>
<dbReference type="InterPro" id="IPR025178">
    <property type="entry name" value="Lnb_N"/>
</dbReference>
<comment type="caution">
    <text evidence="5">The sequence shown here is derived from an EMBL/GenBank/DDBJ whole genome shotgun (WGS) entry which is preliminary data.</text>
</comment>
<evidence type="ECO:0000256" key="2">
    <source>
        <dbReference type="SAM" id="SignalP"/>
    </source>
</evidence>
<keyword evidence="6" id="KW-1185">Reference proteome</keyword>
<dbReference type="Pfam" id="PF25221">
    <property type="entry name" value="5TMH_Lnb"/>
    <property type="match status" value="1"/>
</dbReference>
<keyword evidence="2" id="KW-0732">Signal</keyword>
<dbReference type="Proteomes" id="UP000076923">
    <property type="component" value="Unassembled WGS sequence"/>
</dbReference>
<gene>
    <name evidence="5" type="ORF">LPB303_04175</name>
</gene>
<evidence type="ECO:0000313" key="5">
    <source>
        <dbReference type="EMBL" id="OAD46118.1"/>
    </source>
</evidence>
<feature type="domain" description="Lnb N-terminal periplasmic" evidence="3">
    <location>
        <begin position="23"/>
        <end position="159"/>
    </location>
</feature>
<evidence type="ECO:0000259" key="4">
    <source>
        <dbReference type="Pfam" id="PF25221"/>
    </source>
</evidence>
<dbReference type="RefSeq" id="WP_068448409.1">
    <property type="nucleotide sequence ID" value="NZ_CP150660.1"/>
</dbReference>
<accession>A0A176TDW7</accession>
<dbReference type="EMBL" id="LVWE01000005">
    <property type="protein sequence ID" value="OAD46118.1"/>
    <property type="molecule type" value="Genomic_DNA"/>
</dbReference>
<keyword evidence="1" id="KW-1133">Transmembrane helix</keyword>
<dbReference type="AlphaFoldDB" id="A0A176TDW7"/>
<feature type="chain" id="PRO_5008049848" evidence="2">
    <location>
        <begin position="21"/>
        <end position="393"/>
    </location>
</feature>
<feature type="domain" description="Lnb-like transmembrane" evidence="4">
    <location>
        <begin position="251"/>
        <end position="384"/>
    </location>
</feature>
<evidence type="ECO:0000313" key="6">
    <source>
        <dbReference type="Proteomes" id="UP000076923"/>
    </source>
</evidence>
<evidence type="ECO:0000256" key="1">
    <source>
        <dbReference type="SAM" id="Phobius"/>
    </source>
</evidence>
<feature type="transmembrane region" description="Helical" evidence="1">
    <location>
        <begin position="366"/>
        <end position="383"/>
    </location>
</feature>
<feature type="signal peptide" evidence="2">
    <location>
        <begin position="1"/>
        <end position="20"/>
    </location>
</feature>
<proteinExistence type="predicted"/>
<feature type="transmembrane region" description="Helical" evidence="1">
    <location>
        <begin position="344"/>
        <end position="360"/>
    </location>
</feature>
<feature type="transmembrane region" description="Helical" evidence="1">
    <location>
        <begin position="254"/>
        <end position="273"/>
    </location>
</feature>
<sequence>MNKKYFLLLFLLSIFSPLKAQLQLSEYAEVSIVTAGPGEELYEAFGHSAIRIKDPVLKLDLIYNYGMFDFNQPNFYTNFAKGNMIYSLARYDFKYFIASYRRDKRWLKEQVLNLTQQEKQRYFKFLENNALPENSNYQYDPYFDNCATKLRDITKTILGDKVVFDYNNLEKNLTFRQLTNNEIPWNSWGTFGLNLIAGTKLDEQATFEQYMYLPDYVYSSFKDATVYIKNQPQELVKSEITLLNFKEKEAKSSIYNPFLIFSLLALLGIYITYKDFKNNKRTKALDFILFFITGLIGCALFFLWFFSTHSTAPNNFNLLWAFAPNVVIAFVLLKTHLPEWLKRYMQLLLILLVIIPILWIVKVQVFPTVVIPILIFLLVRYYYLSKRLLTFKI</sequence>
<keyword evidence="1" id="KW-0812">Transmembrane</keyword>
<dbReference type="InterPro" id="IPR057436">
    <property type="entry name" value="5TMH_Lnb"/>
</dbReference>
<dbReference type="STRING" id="1333662.LPB303_04175"/>
<name>A0A176TDW7_9FLAO</name>
<evidence type="ECO:0000259" key="3">
    <source>
        <dbReference type="Pfam" id="PF13387"/>
    </source>
</evidence>
<organism evidence="5 6">
    <name type="scientific">Polaribacter atrinae</name>
    <dbReference type="NCBI Taxonomy" id="1333662"/>
    <lineage>
        <taxon>Bacteria</taxon>
        <taxon>Pseudomonadati</taxon>
        <taxon>Bacteroidota</taxon>
        <taxon>Flavobacteriia</taxon>
        <taxon>Flavobacteriales</taxon>
        <taxon>Flavobacteriaceae</taxon>
    </lineage>
</organism>
<feature type="transmembrane region" description="Helical" evidence="1">
    <location>
        <begin position="318"/>
        <end position="337"/>
    </location>
</feature>
<dbReference type="Pfam" id="PF13387">
    <property type="entry name" value="Lnb_N"/>
    <property type="match status" value="1"/>
</dbReference>
<protein>
    <submittedName>
        <fullName evidence="5">Uncharacterized protein</fullName>
    </submittedName>
</protein>
<reference evidence="5 6" key="1">
    <citation type="submission" date="2016-02" db="EMBL/GenBank/DDBJ databases">
        <title>Draft genome sequence of Polaribacter atrinae KACC17473.</title>
        <authorList>
            <person name="Shin S.-K."/>
            <person name="Yi H."/>
        </authorList>
    </citation>
    <scope>NUCLEOTIDE SEQUENCE [LARGE SCALE GENOMIC DNA]</scope>
    <source>
        <strain evidence="5 6">KACC 17473</strain>
    </source>
</reference>
<keyword evidence="1" id="KW-0472">Membrane</keyword>
<feature type="transmembrane region" description="Helical" evidence="1">
    <location>
        <begin position="285"/>
        <end position="306"/>
    </location>
</feature>